<dbReference type="RefSeq" id="WP_096349977.1">
    <property type="nucleotide sequence ID" value="NZ_AP017313.1"/>
</dbReference>
<dbReference type="KEGG" id="mgot:MgSA37_00840"/>
<accession>A0A120MY86</accession>
<keyword evidence="2" id="KW-1185">Reference proteome</keyword>
<sequence length="184" mass="21210">MKKLIAIALLLIHFYNIGGQLLFHEYLVYQSDKLFNEQISQNRYNIDDLTEIRIPANMPGISDWKTYQNLNGRIQFGNTAYNYIKIRMTRTAIYLVCIPNYATTRLCDKNVINATQIPDIPVPKKGHVPFGKINLATYSHQCVHYKFSIPIFMIQAGIFYKQADILYLTMIGPGRPPDVKTIFS</sequence>
<evidence type="ECO:0000313" key="1">
    <source>
        <dbReference type="EMBL" id="BAU52678.1"/>
    </source>
</evidence>
<organism evidence="1 2">
    <name type="scientific">Mucilaginibacter gotjawali</name>
    <dbReference type="NCBI Taxonomy" id="1550579"/>
    <lineage>
        <taxon>Bacteria</taxon>
        <taxon>Pseudomonadati</taxon>
        <taxon>Bacteroidota</taxon>
        <taxon>Sphingobacteriia</taxon>
        <taxon>Sphingobacteriales</taxon>
        <taxon>Sphingobacteriaceae</taxon>
        <taxon>Mucilaginibacter</taxon>
    </lineage>
</organism>
<dbReference type="AlphaFoldDB" id="A0A120MY86"/>
<reference evidence="1 2" key="1">
    <citation type="submission" date="2015-12" db="EMBL/GenBank/DDBJ databases">
        <title>Genome sequence of Mucilaginibacter gotjawali.</title>
        <authorList>
            <person name="Lee J.S."/>
            <person name="Lee K.C."/>
            <person name="Kim K.K."/>
            <person name="Lee B.W."/>
        </authorList>
    </citation>
    <scope>NUCLEOTIDE SEQUENCE [LARGE SCALE GENOMIC DNA]</scope>
    <source>
        <strain evidence="1 2">SA3-7</strain>
    </source>
</reference>
<dbReference type="EMBL" id="AP017313">
    <property type="protein sequence ID" value="BAU52678.1"/>
    <property type="molecule type" value="Genomic_DNA"/>
</dbReference>
<evidence type="ECO:0000313" key="2">
    <source>
        <dbReference type="Proteomes" id="UP000218263"/>
    </source>
</evidence>
<dbReference type="OrthoDB" id="950503at2"/>
<gene>
    <name evidence="1" type="ORF">MgSA37_00840</name>
</gene>
<dbReference type="Proteomes" id="UP000218263">
    <property type="component" value="Chromosome"/>
</dbReference>
<name>A0A120MY86_9SPHI</name>
<protein>
    <submittedName>
        <fullName evidence="1">Uncharacterized protein</fullName>
    </submittedName>
</protein>
<proteinExistence type="predicted"/>